<evidence type="ECO:0000256" key="1">
    <source>
        <dbReference type="ARBA" id="ARBA00004651"/>
    </source>
</evidence>
<dbReference type="PROSITE" id="PS50929">
    <property type="entry name" value="ABC_TM1F"/>
    <property type="match status" value="1"/>
</dbReference>
<dbReference type="AlphaFoldDB" id="A0A974S8K6"/>
<accession>A0A974S8K6</accession>
<feature type="domain" description="ABC transmembrane type-1" evidence="6">
    <location>
        <begin position="28"/>
        <end position="161"/>
    </location>
</feature>
<reference evidence="7" key="1">
    <citation type="submission" date="2021-01" db="EMBL/GenBank/DDBJ databases">
        <title>Genome sequence of Phenylobacterium sp. 20VBR1 isolated from a valley glaceir, Ny-Alesund, Svalbard.</title>
        <authorList>
            <person name="Thomas F.A."/>
            <person name="Krishnan K.P."/>
            <person name="Sinha R.K."/>
        </authorList>
    </citation>
    <scope>NUCLEOTIDE SEQUENCE</scope>
    <source>
        <strain evidence="7">20VBR1</strain>
    </source>
</reference>
<dbReference type="InterPro" id="IPR011527">
    <property type="entry name" value="ABC1_TM_dom"/>
</dbReference>
<evidence type="ECO:0000256" key="2">
    <source>
        <dbReference type="ARBA" id="ARBA00022692"/>
    </source>
</evidence>
<dbReference type="GO" id="GO:0005524">
    <property type="term" value="F:ATP binding"/>
    <property type="evidence" value="ECO:0007669"/>
    <property type="project" value="InterPro"/>
</dbReference>
<keyword evidence="3 5" id="KW-1133">Transmembrane helix</keyword>
<dbReference type="EMBL" id="CP068570">
    <property type="protein sequence ID" value="QQZ49891.1"/>
    <property type="molecule type" value="Genomic_DNA"/>
</dbReference>
<dbReference type="InterPro" id="IPR036640">
    <property type="entry name" value="ABC1_TM_sf"/>
</dbReference>
<evidence type="ECO:0000313" key="7">
    <source>
        <dbReference type="EMBL" id="QQZ49891.1"/>
    </source>
</evidence>
<evidence type="ECO:0000256" key="5">
    <source>
        <dbReference type="SAM" id="Phobius"/>
    </source>
</evidence>
<dbReference type="GO" id="GO:0140359">
    <property type="term" value="F:ABC-type transporter activity"/>
    <property type="evidence" value="ECO:0007669"/>
    <property type="project" value="InterPro"/>
</dbReference>
<dbReference type="Gene3D" id="1.20.1560.10">
    <property type="entry name" value="ABC transporter type 1, transmembrane domain"/>
    <property type="match status" value="1"/>
</dbReference>
<feature type="transmembrane region" description="Helical" evidence="5">
    <location>
        <begin position="61"/>
        <end position="81"/>
    </location>
</feature>
<protein>
    <recommendedName>
        <fullName evidence="6">ABC transmembrane type-1 domain-containing protein</fullName>
    </recommendedName>
</protein>
<evidence type="ECO:0000256" key="4">
    <source>
        <dbReference type="ARBA" id="ARBA00023136"/>
    </source>
</evidence>
<keyword evidence="4 5" id="KW-0472">Membrane</keyword>
<name>A0A974S8K6_9CAUL</name>
<organism evidence="7">
    <name type="scientific">Phenylobacterium glaciei</name>
    <dbReference type="NCBI Taxonomy" id="2803784"/>
    <lineage>
        <taxon>Bacteria</taxon>
        <taxon>Pseudomonadati</taxon>
        <taxon>Pseudomonadota</taxon>
        <taxon>Alphaproteobacteria</taxon>
        <taxon>Caulobacterales</taxon>
        <taxon>Caulobacteraceae</taxon>
        <taxon>Phenylobacterium</taxon>
    </lineage>
</organism>
<dbReference type="GO" id="GO:0005886">
    <property type="term" value="C:plasma membrane"/>
    <property type="evidence" value="ECO:0007669"/>
    <property type="project" value="UniProtKB-SubCell"/>
</dbReference>
<proteinExistence type="predicted"/>
<comment type="subcellular location">
    <subcellularLocation>
        <location evidence="1">Cell membrane</location>
        <topology evidence="1">Multi-pass membrane protein</topology>
    </subcellularLocation>
</comment>
<evidence type="ECO:0000256" key="3">
    <source>
        <dbReference type="ARBA" id="ARBA00022989"/>
    </source>
</evidence>
<feature type="transmembrane region" description="Helical" evidence="5">
    <location>
        <begin position="139"/>
        <end position="158"/>
    </location>
</feature>
<evidence type="ECO:0000259" key="6">
    <source>
        <dbReference type="PROSITE" id="PS50929"/>
    </source>
</evidence>
<keyword evidence="2 5" id="KW-0812">Transmembrane</keyword>
<gene>
    <name evidence="7" type="ORF">JKL49_24830</name>
</gene>
<sequence length="161" mass="17906">MKIFKLLSADQPDNPLTRAIREGYPSLAVAAAFSLVSNLLYMALPLYTFQIYGRVMSSGSIPTLLVITFGVLATFAVSGVIDHYRTKVLVNYGVVMDQRVSGHVFSALFDGVVRGNPALRSQALRDLDTFRQMLTGPTFGVVFDLPWMPVFLVVLWFIDPW</sequence>
<feature type="transmembrane region" description="Helical" evidence="5">
    <location>
        <begin position="27"/>
        <end position="49"/>
    </location>
</feature>
<dbReference type="SUPFAM" id="SSF90123">
    <property type="entry name" value="ABC transporter transmembrane region"/>
    <property type="match status" value="1"/>
</dbReference>